<evidence type="ECO:0000313" key="7">
    <source>
        <dbReference type="EMBL" id="MBB6073888.1"/>
    </source>
</evidence>
<evidence type="ECO:0000313" key="8">
    <source>
        <dbReference type="Proteomes" id="UP000582837"/>
    </source>
</evidence>
<proteinExistence type="predicted"/>
<dbReference type="GO" id="GO:0000976">
    <property type="term" value="F:transcription cis-regulatory region binding"/>
    <property type="evidence" value="ECO:0007669"/>
    <property type="project" value="TreeGrafter"/>
</dbReference>
<keyword evidence="8" id="KW-1185">Reference proteome</keyword>
<dbReference type="GO" id="GO:0003700">
    <property type="term" value="F:DNA-binding transcription factor activity"/>
    <property type="evidence" value="ECO:0007669"/>
    <property type="project" value="TreeGrafter"/>
</dbReference>
<dbReference type="SUPFAM" id="SSF46689">
    <property type="entry name" value="Homeodomain-like"/>
    <property type="match status" value="1"/>
</dbReference>
<comment type="caution">
    <text evidence="7">The sequence shown here is derived from an EMBL/GenBank/DDBJ whole genome shotgun (WGS) entry which is preliminary data.</text>
</comment>
<dbReference type="PROSITE" id="PS50977">
    <property type="entry name" value="HTH_TETR_2"/>
    <property type="match status" value="1"/>
</dbReference>
<dbReference type="InterPro" id="IPR001647">
    <property type="entry name" value="HTH_TetR"/>
</dbReference>
<evidence type="ECO:0000259" key="6">
    <source>
        <dbReference type="PROSITE" id="PS50977"/>
    </source>
</evidence>
<dbReference type="Gene3D" id="1.10.357.10">
    <property type="entry name" value="Tetracycline Repressor, domain 2"/>
    <property type="match status" value="1"/>
</dbReference>
<dbReference type="InterPro" id="IPR036271">
    <property type="entry name" value="Tet_transcr_reg_TetR-rel_C_sf"/>
</dbReference>
<keyword evidence="1" id="KW-0678">Repressor</keyword>
<feature type="domain" description="HTH tetR-type" evidence="6">
    <location>
        <begin position="9"/>
        <end position="69"/>
    </location>
</feature>
<feature type="DNA-binding region" description="H-T-H motif" evidence="5">
    <location>
        <begin position="32"/>
        <end position="51"/>
    </location>
</feature>
<dbReference type="PANTHER" id="PTHR30055:SF234">
    <property type="entry name" value="HTH-TYPE TRANSCRIPTIONAL REGULATOR BETI"/>
    <property type="match status" value="1"/>
</dbReference>
<dbReference type="InterPro" id="IPR039538">
    <property type="entry name" value="BetI_C"/>
</dbReference>
<evidence type="ECO:0000256" key="2">
    <source>
        <dbReference type="ARBA" id="ARBA00023015"/>
    </source>
</evidence>
<evidence type="ECO:0000256" key="4">
    <source>
        <dbReference type="ARBA" id="ARBA00023163"/>
    </source>
</evidence>
<keyword evidence="3 5" id="KW-0238">DNA-binding</keyword>
<name>A0A841H7C7_9BACT</name>
<dbReference type="InterPro" id="IPR009057">
    <property type="entry name" value="Homeodomain-like_sf"/>
</dbReference>
<dbReference type="PANTHER" id="PTHR30055">
    <property type="entry name" value="HTH-TYPE TRANSCRIPTIONAL REGULATOR RUTR"/>
    <property type="match status" value="1"/>
</dbReference>
<keyword evidence="4" id="KW-0804">Transcription</keyword>
<keyword evidence="2" id="KW-0805">Transcription regulation</keyword>
<protein>
    <submittedName>
        <fullName evidence="7">AcrR family transcriptional regulator</fullName>
    </submittedName>
</protein>
<dbReference type="InterPro" id="IPR050109">
    <property type="entry name" value="HTH-type_TetR-like_transc_reg"/>
</dbReference>
<evidence type="ECO:0000256" key="1">
    <source>
        <dbReference type="ARBA" id="ARBA00022491"/>
    </source>
</evidence>
<gene>
    <name evidence="7" type="ORF">HNQ61_005567</name>
</gene>
<dbReference type="Proteomes" id="UP000582837">
    <property type="component" value="Unassembled WGS sequence"/>
</dbReference>
<dbReference type="Pfam" id="PF13977">
    <property type="entry name" value="TetR_C_6"/>
    <property type="match status" value="1"/>
</dbReference>
<evidence type="ECO:0000256" key="5">
    <source>
        <dbReference type="PROSITE-ProRule" id="PRU00335"/>
    </source>
</evidence>
<evidence type="ECO:0000256" key="3">
    <source>
        <dbReference type="ARBA" id="ARBA00023125"/>
    </source>
</evidence>
<accession>A0A841H7C7</accession>
<sequence length="205" mass="22468">MPGRKVPEEQRRLEILKAAYRVAGRERLTGLTAQAVAAEAGVSKGLVFFHFGNRDGLLVALLKWLLGITLVGPDMPELLAGRTPGERLMSALRRDVEALPRQRERVELFFDFWVMGTRHPEVQRAIRAALDGYRDAYRPLAQAVVDADPARFGGIGAEGLAGVVAGFIEGCAIQAVMDPERFNVESYMRTLAALVAEAGNPRRAE</sequence>
<dbReference type="RefSeq" id="WP_170038938.1">
    <property type="nucleotide sequence ID" value="NZ_JABDTL010000002.1"/>
</dbReference>
<reference evidence="7 8" key="1">
    <citation type="submission" date="2020-08" db="EMBL/GenBank/DDBJ databases">
        <title>Genomic Encyclopedia of Type Strains, Phase IV (KMG-IV): sequencing the most valuable type-strain genomes for metagenomic binning, comparative biology and taxonomic classification.</title>
        <authorList>
            <person name="Goeker M."/>
        </authorList>
    </citation>
    <scope>NUCLEOTIDE SEQUENCE [LARGE SCALE GENOMIC DNA]</scope>
    <source>
        <strain evidence="7 8">DSM 29007</strain>
    </source>
</reference>
<dbReference type="SUPFAM" id="SSF48498">
    <property type="entry name" value="Tetracyclin repressor-like, C-terminal domain"/>
    <property type="match status" value="1"/>
</dbReference>
<dbReference type="AlphaFoldDB" id="A0A841H7C7"/>
<dbReference type="Pfam" id="PF00440">
    <property type="entry name" value="TetR_N"/>
    <property type="match status" value="1"/>
</dbReference>
<organism evidence="7 8">
    <name type="scientific">Longimicrobium terrae</name>
    <dbReference type="NCBI Taxonomy" id="1639882"/>
    <lineage>
        <taxon>Bacteria</taxon>
        <taxon>Pseudomonadati</taxon>
        <taxon>Gemmatimonadota</taxon>
        <taxon>Longimicrobiia</taxon>
        <taxon>Longimicrobiales</taxon>
        <taxon>Longimicrobiaceae</taxon>
        <taxon>Longimicrobium</taxon>
    </lineage>
</organism>
<dbReference type="EMBL" id="JACHIA010000032">
    <property type="protein sequence ID" value="MBB6073888.1"/>
    <property type="molecule type" value="Genomic_DNA"/>
</dbReference>